<proteinExistence type="predicted"/>
<evidence type="ECO:0000259" key="1">
    <source>
        <dbReference type="Pfam" id="PF00535"/>
    </source>
</evidence>
<dbReference type="InterPro" id="IPR050834">
    <property type="entry name" value="Glycosyltransf_2"/>
</dbReference>
<dbReference type="Gene3D" id="3.90.550.10">
    <property type="entry name" value="Spore Coat Polysaccharide Biosynthesis Protein SpsA, Chain A"/>
    <property type="match status" value="1"/>
</dbReference>
<dbReference type="Pfam" id="PF00535">
    <property type="entry name" value="Glycos_transf_2"/>
    <property type="match status" value="1"/>
</dbReference>
<dbReference type="GO" id="GO:0016740">
    <property type="term" value="F:transferase activity"/>
    <property type="evidence" value="ECO:0007669"/>
    <property type="project" value="UniProtKB-KW"/>
</dbReference>
<keyword evidence="2" id="KW-0808">Transferase</keyword>
<protein>
    <submittedName>
        <fullName evidence="2">Glycosyltransferase</fullName>
    </submittedName>
</protein>
<dbReference type="AlphaFoldDB" id="A0A545T9A2"/>
<dbReference type="InterPro" id="IPR001173">
    <property type="entry name" value="Glyco_trans_2-like"/>
</dbReference>
<dbReference type="RefSeq" id="WP_142942501.1">
    <property type="nucleotide sequence ID" value="NZ_VIKR01000003.1"/>
</dbReference>
<feature type="domain" description="Glycosyltransferase 2-like" evidence="1">
    <location>
        <begin position="5"/>
        <end position="127"/>
    </location>
</feature>
<evidence type="ECO:0000313" key="2">
    <source>
        <dbReference type="EMBL" id="TQV73793.1"/>
    </source>
</evidence>
<name>A0A545T9A2_9GAMM</name>
<dbReference type="OrthoDB" id="9801954at2"/>
<keyword evidence="3" id="KW-1185">Reference proteome</keyword>
<accession>A0A545T9A2</accession>
<sequence length="334" mass="37934">MVKVSVVMPVYNVERYVEEAIQSVIHQSFTDFELIIVNDGSTDNSLSLCKRFNDSRIRVVTQRNRGLAGARNTGVRESSGEYVAFIDSDDKWHQDKLKHHVNHLNNNPIIGVSYSASALMDERSQLIGITQKPKLSNISIKDIICRNPIGNGSAPVIRRSVLDQSSYWVYRQGAKERCFFDETFRQSEDVEYWLRIALQSATVFSGIGKSLTFYRVNSNGLSANVSKQYLSWERAINKAWSISPKKVSPWVDLAKAYQLRYLARHAVKSHDAKLALKFIIEGIRTQPRILAEEPIKTSVTFAAALLLNCVPKRLFSQIESTLFNLYRRTTARVA</sequence>
<gene>
    <name evidence="2" type="ORF">FLL45_13060</name>
</gene>
<dbReference type="PANTHER" id="PTHR43685">
    <property type="entry name" value="GLYCOSYLTRANSFERASE"/>
    <property type="match status" value="1"/>
</dbReference>
<dbReference type="InterPro" id="IPR029044">
    <property type="entry name" value="Nucleotide-diphossugar_trans"/>
</dbReference>
<dbReference type="Proteomes" id="UP000317839">
    <property type="component" value="Unassembled WGS sequence"/>
</dbReference>
<reference evidence="2 3" key="1">
    <citation type="submission" date="2019-06" db="EMBL/GenBank/DDBJ databases">
        <title>Draft genome of Aliikangiella marina GYP-15.</title>
        <authorList>
            <person name="Wang G."/>
        </authorList>
    </citation>
    <scope>NUCLEOTIDE SEQUENCE [LARGE SCALE GENOMIC DNA]</scope>
    <source>
        <strain evidence="2 3">GYP-15</strain>
    </source>
</reference>
<comment type="caution">
    <text evidence="2">The sequence shown here is derived from an EMBL/GenBank/DDBJ whole genome shotgun (WGS) entry which is preliminary data.</text>
</comment>
<dbReference type="CDD" id="cd00761">
    <property type="entry name" value="Glyco_tranf_GTA_type"/>
    <property type="match status" value="1"/>
</dbReference>
<dbReference type="EMBL" id="VIKR01000003">
    <property type="protein sequence ID" value="TQV73793.1"/>
    <property type="molecule type" value="Genomic_DNA"/>
</dbReference>
<dbReference type="PANTHER" id="PTHR43685:SF11">
    <property type="entry name" value="GLYCOSYLTRANSFERASE TAGX-RELATED"/>
    <property type="match status" value="1"/>
</dbReference>
<organism evidence="2 3">
    <name type="scientific">Aliikangiella marina</name>
    <dbReference type="NCBI Taxonomy" id="1712262"/>
    <lineage>
        <taxon>Bacteria</taxon>
        <taxon>Pseudomonadati</taxon>
        <taxon>Pseudomonadota</taxon>
        <taxon>Gammaproteobacteria</taxon>
        <taxon>Oceanospirillales</taxon>
        <taxon>Pleioneaceae</taxon>
        <taxon>Aliikangiella</taxon>
    </lineage>
</organism>
<evidence type="ECO:0000313" key="3">
    <source>
        <dbReference type="Proteomes" id="UP000317839"/>
    </source>
</evidence>
<dbReference type="SUPFAM" id="SSF53448">
    <property type="entry name" value="Nucleotide-diphospho-sugar transferases"/>
    <property type="match status" value="1"/>
</dbReference>